<organism evidence="16 17">
    <name type="scientific">Gallaecimonas pentaromativorans</name>
    <dbReference type="NCBI Taxonomy" id="584787"/>
    <lineage>
        <taxon>Bacteria</taxon>
        <taxon>Pseudomonadati</taxon>
        <taxon>Pseudomonadota</taxon>
        <taxon>Gammaproteobacteria</taxon>
        <taxon>Enterobacterales</taxon>
        <taxon>Gallaecimonadaceae</taxon>
        <taxon>Gallaecimonas</taxon>
    </lineage>
</organism>
<dbReference type="GO" id="GO:0030145">
    <property type="term" value="F:manganese ion binding"/>
    <property type="evidence" value="ECO:0007669"/>
    <property type="project" value="UniProtKB-UniRule"/>
</dbReference>
<dbReference type="InterPro" id="IPR002034">
    <property type="entry name" value="AIPM/Hcit_synth_CS"/>
</dbReference>
<dbReference type="Pfam" id="PF08502">
    <property type="entry name" value="LeuA_dimer"/>
    <property type="match status" value="1"/>
</dbReference>
<gene>
    <name evidence="14" type="primary">leuA</name>
    <name evidence="16" type="ORF">EDC28_109155</name>
</gene>
<comment type="function">
    <text evidence="13 14">Catalyzes the condensation of the acetyl group of acetyl-CoA with 3-methyl-2-oxobutanoate (2-ketoisovalerate) to form 3-carboxy-3-hydroxy-4-methylpentanoate (2-isopropylmalate).</text>
</comment>
<dbReference type="SMART" id="SM00917">
    <property type="entry name" value="LeuA_dimer"/>
    <property type="match status" value="1"/>
</dbReference>
<dbReference type="InterPro" id="IPR013709">
    <property type="entry name" value="2-isopropylmalate_synth_dimer"/>
</dbReference>
<keyword evidence="8 14" id="KW-0808">Transferase</keyword>
<evidence type="ECO:0000256" key="3">
    <source>
        <dbReference type="ARBA" id="ARBA00009396"/>
    </source>
</evidence>
<dbReference type="RefSeq" id="WP_050660621.1">
    <property type="nucleotide sequence ID" value="NZ_JBLXAC010000003.1"/>
</dbReference>
<feature type="binding site" evidence="14">
    <location>
        <position position="14"/>
    </location>
    <ligand>
        <name>Mn(2+)</name>
        <dbReference type="ChEBI" id="CHEBI:29035"/>
    </ligand>
</feature>
<dbReference type="PROSITE" id="PS50991">
    <property type="entry name" value="PYR_CT"/>
    <property type="match status" value="1"/>
</dbReference>
<dbReference type="InterPro" id="IPR054691">
    <property type="entry name" value="LeuA/HCS_post-cat"/>
</dbReference>
<feature type="binding site" evidence="14">
    <location>
        <position position="204"/>
    </location>
    <ligand>
        <name>Mn(2+)</name>
        <dbReference type="ChEBI" id="CHEBI:29035"/>
    </ligand>
</feature>
<dbReference type="InterPro" id="IPR000891">
    <property type="entry name" value="PYR_CT"/>
</dbReference>
<evidence type="ECO:0000256" key="1">
    <source>
        <dbReference type="ARBA" id="ARBA00000064"/>
    </source>
</evidence>
<dbReference type="SUPFAM" id="SSF51569">
    <property type="entry name" value="Aldolase"/>
    <property type="match status" value="1"/>
</dbReference>
<dbReference type="OrthoDB" id="9803573at2"/>
<feature type="domain" description="Pyruvate carboxyltransferase" evidence="15">
    <location>
        <begin position="5"/>
        <end position="267"/>
    </location>
</feature>
<dbReference type="GO" id="GO:0003985">
    <property type="term" value="F:acetyl-CoA C-acetyltransferase activity"/>
    <property type="evidence" value="ECO:0007669"/>
    <property type="project" value="UniProtKB-UniRule"/>
</dbReference>
<dbReference type="PROSITE" id="PS00816">
    <property type="entry name" value="AIPM_HOMOCIT_SYNTH_2"/>
    <property type="match status" value="1"/>
</dbReference>
<dbReference type="AlphaFoldDB" id="A0A3N1PDM6"/>
<dbReference type="InterPro" id="IPR013785">
    <property type="entry name" value="Aldolase_TIM"/>
</dbReference>
<keyword evidence="17" id="KW-1185">Reference proteome</keyword>
<keyword evidence="6 14" id="KW-0432">Leucine biosynthesis</keyword>
<comment type="subunit">
    <text evidence="14">Homodimer.</text>
</comment>
<evidence type="ECO:0000256" key="5">
    <source>
        <dbReference type="ARBA" id="ARBA00018198"/>
    </source>
</evidence>
<dbReference type="Pfam" id="PF00682">
    <property type="entry name" value="HMGL-like"/>
    <property type="match status" value="1"/>
</dbReference>
<dbReference type="FunFam" id="3.20.20.70:FF:000010">
    <property type="entry name" value="2-isopropylmalate synthase"/>
    <property type="match status" value="1"/>
</dbReference>
<evidence type="ECO:0000256" key="9">
    <source>
        <dbReference type="ARBA" id="ARBA00022723"/>
    </source>
</evidence>
<dbReference type="Gene3D" id="3.20.20.70">
    <property type="entry name" value="Aldolase class I"/>
    <property type="match status" value="1"/>
</dbReference>
<dbReference type="GO" id="GO:0003852">
    <property type="term" value="F:2-isopropylmalate synthase activity"/>
    <property type="evidence" value="ECO:0007669"/>
    <property type="project" value="UniProtKB-UniRule"/>
</dbReference>
<keyword evidence="7 14" id="KW-0028">Amino-acid biosynthesis</keyword>
<evidence type="ECO:0000256" key="10">
    <source>
        <dbReference type="ARBA" id="ARBA00023211"/>
    </source>
</evidence>
<evidence type="ECO:0000256" key="4">
    <source>
        <dbReference type="ARBA" id="ARBA00012973"/>
    </source>
</evidence>
<comment type="similarity">
    <text evidence="3 14">Belongs to the alpha-IPM synthase/homocitrate synthase family. LeuA type 1 subfamily.</text>
</comment>
<sequence>MSDKVIIFDTTLRDGEQSPGCAMTLAQKRRMAKSLGALGVDVIEAGFAAASPDDFNAVASIAREVKGPTICALARCNDNDIREAARALEEAEKKRIHVFIATSPLHREHKLKMTKEQVIERAINGVKLAKSFVDDVEFSCEDATRTEKDYLAQVVEAAIEAGATTINIPDTVGYTTPTEMFETIDFLKKHVGNIEQAIISTHCHDDLGLAVANSLAAVEAGARQVECTLNGIGERAGNCALEEIVMAIKTRANHYGLDTGVRTEQILPSSRLLSAITGSVVPRNKAIIGDNAFAHASGIHQHGMLSHPETYEIMRPQSIGRVDTSLVLGKHSGRHALVDKVKELGFDAASEDIDRIFADFKNLADRKKHITDADIEALVVGQANTGPWQLAQMQVTSGTGDAIASAAVFIIGPDGSEHREAATGDGPVDAAFRAIERATGMEIHLEGLSVNSISEGIDAQGEAQVRARFAGQSFHGRGTSTDIVAASVSAFMDVINRISRQMAKAS</sequence>
<feature type="region of interest" description="Regulatory domain" evidence="14">
    <location>
        <begin position="389"/>
        <end position="506"/>
    </location>
</feature>
<reference evidence="16 17" key="1">
    <citation type="submission" date="2018-11" db="EMBL/GenBank/DDBJ databases">
        <title>Genomic Encyclopedia of Type Strains, Phase IV (KMG-IV): sequencing the most valuable type-strain genomes for metagenomic binning, comparative biology and taxonomic classification.</title>
        <authorList>
            <person name="Goeker M."/>
        </authorList>
    </citation>
    <scope>NUCLEOTIDE SEQUENCE [LARGE SCALE GENOMIC DNA]</scope>
    <source>
        <strain evidence="16 17">DSM 21945</strain>
    </source>
</reference>
<dbReference type="Pfam" id="PF22617">
    <property type="entry name" value="HCS_D2"/>
    <property type="match status" value="1"/>
</dbReference>
<evidence type="ECO:0000256" key="13">
    <source>
        <dbReference type="ARBA" id="ARBA00037629"/>
    </source>
</evidence>
<evidence type="ECO:0000259" key="15">
    <source>
        <dbReference type="PROSITE" id="PS50991"/>
    </source>
</evidence>
<keyword evidence="11 14" id="KW-0100">Branched-chain amino acid biosynthesis</keyword>
<evidence type="ECO:0000256" key="6">
    <source>
        <dbReference type="ARBA" id="ARBA00022430"/>
    </source>
</evidence>
<dbReference type="PROSITE" id="PS00815">
    <property type="entry name" value="AIPM_HOMOCIT_SYNTH_1"/>
    <property type="match status" value="1"/>
</dbReference>
<dbReference type="InterPro" id="IPR050073">
    <property type="entry name" value="2-IPM_HCS-like"/>
</dbReference>
<evidence type="ECO:0000256" key="12">
    <source>
        <dbReference type="ARBA" id="ARBA00029993"/>
    </source>
</evidence>
<dbReference type="UniPathway" id="UPA00048">
    <property type="reaction ID" value="UER00070"/>
</dbReference>
<keyword evidence="9 14" id="KW-0479">Metal-binding</keyword>
<comment type="catalytic activity">
    <reaction evidence="1 14">
        <text>3-methyl-2-oxobutanoate + acetyl-CoA + H2O = (2S)-2-isopropylmalate + CoA + H(+)</text>
        <dbReference type="Rhea" id="RHEA:21524"/>
        <dbReference type="ChEBI" id="CHEBI:1178"/>
        <dbReference type="ChEBI" id="CHEBI:11851"/>
        <dbReference type="ChEBI" id="CHEBI:15377"/>
        <dbReference type="ChEBI" id="CHEBI:15378"/>
        <dbReference type="ChEBI" id="CHEBI:57287"/>
        <dbReference type="ChEBI" id="CHEBI:57288"/>
        <dbReference type="EC" id="2.3.3.13"/>
    </reaction>
</comment>
<dbReference type="SUPFAM" id="SSF110921">
    <property type="entry name" value="2-isopropylmalate synthase LeuA, allosteric (dimerisation) domain"/>
    <property type="match status" value="1"/>
</dbReference>
<accession>A0A3N1PDM6</accession>
<dbReference type="NCBIfam" id="TIGR00973">
    <property type="entry name" value="leuA_bact"/>
    <property type="match status" value="1"/>
</dbReference>
<dbReference type="CDD" id="cd07940">
    <property type="entry name" value="DRE_TIM_IPMS"/>
    <property type="match status" value="1"/>
</dbReference>
<evidence type="ECO:0000256" key="14">
    <source>
        <dbReference type="HAMAP-Rule" id="MF_01025"/>
    </source>
</evidence>
<dbReference type="Gene3D" id="3.30.160.270">
    <property type="match status" value="1"/>
</dbReference>
<name>A0A3N1PDM6_9GAMM</name>
<dbReference type="EMBL" id="RJUL01000009">
    <property type="protein sequence ID" value="ROQ22666.1"/>
    <property type="molecule type" value="Genomic_DNA"/>
</dbReference>
<keyword evidence="14" id="KW-0963">Cytoplasm</keyword>
<dbReference type="Gene3D" id="1.10.238.260">
    <property type="match status" value="1"/>
</dbReference>
<evidence type="ECO:0000313" key="17">
    <source>
        <dbReference type="Proteomes" id="UP000268033"/>
    </source>
</evidence>
<dbReference type="GO" id="GO:0005737">
    <property type="term" value="C:cytoplasm"/>
    <property type="evidence" value="ECO:0007669"/>
    <property type="project" value="UniProtKB-UniRule"/>
</dbReference>
<dbReference type="PANTHER" id="PTHR10277:SF9">
    <property type="entry name" value="2-ISOPROPYLMALATE SYNTHASE 1, CHLOROPLASTIC-RELATED"/>
    <property type="match status" value="1"/>
</dbReference>
<evidence type="ECO:0000256" key="8">
    <source>
        <dbReference type="ARBA" id="ARBA00022679"/>
    </source>
</evidence>
<evidence type="ECO:0000313" key="16">
    <source>
        <dbReference type="EMBL" id="ROQ22666.1"/>
    </source>
</evidence>
<evidence type="ECO:0000256" key="7">
    <source>
        <dbReference type="ARBA" id="ARBA00022605"/>
    </source>
</evidence>
<protein>
    <recommendedName>
        <fullName evidence="5 14">2-isopropylmalate synthase</fullName>
        <ecNumber evidence="4 14">2.3.3.13</ecNumber>
    </recommendedName>
    <alternativeName>
        <fullName evidence="12 14">Alpha-IPM synthase</fullName>
    </alternativeName>
    <alternativeName>
        <fullName evidence="14">Alpha-isopropylmalate synthase</fullName>
    </alternativeName>
</protein>
<dbReference type="InterPro" id="IPR036230">
    <property type="entry name" value="LeuA_allosteric_dom_sf"/>
</dbReference>
<dbReference type="STRING" id="584787.GCA_001247655_02089"/>
<comment type="pathway">
    <text evidence="2 14">Amino-acid biosynthesis; L-leucine biosynthesis; L-leucine from 3-methyl-2-oxobutanoate: step 1/4.</text>
</comment>
<evidence type="ECO:0000256" key="11">
    <source>
        <dbReference type="ARBA" id="ARBA00023304"/>
    </source>
</evidence>
<keyword evidence="10 14" id="KW-0464">Manganese</keyword>
<dbReference type="FunFam" id="1.10.238.260:FF:000001">
    <property type="entry name" value="2-isopropylmalate synthase"/>
    <property type="match status" value="1"/>
</dbReference>
<comment type="caution">
    <text evidence="16">The sequence shown here is derived from an EMBL/GenBank/DDBJ whole genome shotgun (WGS) entry which is preliminary data.</text>
</comment>
<dbReference type="PANTHER" id="PTHR10277">
    <property type="entry name" value="HOMOCITRATE SYNTHASE-RELATED"/>
    <property type="match status" value="1"/>
</dbReference>
<comment type="cofactor">
    <cofactor evidence="14">
        <name>Mn(2+)</name>
        <dbReference type="ChEBI" id="CHEBI:29035"/>
    </cofactor>
</comment>
<feature type="binding site" evidence="14">
    <location>
        <position position="202"/>
    </location>
    <ligand>
        <name>Mn(2+)</name>
        <dbReference type="ChEBI" id="CHEBI:29035"/>
    </ligand>
</feature>
<dbReference type="Proteomes" id="UP000268033">
    <property type="component" value="Unassembled WGS sequence"/>
</dbReference>
<dbReference type="EC" id="2.3.3.13" evidence="4 14"/>
<dbReference type="InterPro" id="IPR005671">
    <property type="entry name" value="LeuA_bact_synth"/>
</dbReference>
<dbReference type="GO" id="GO:0009098">
    <property type="term" value="P:L-leucine biosynthetic process"/>
    <property type="evidence" value="ECO:0007669"/>
    <property type="project" value="UniProtKB-UniRule"/>
</dbReference>
<feature type="binding site" evidence="14">
    <location>
        <position position="238"/>
    </location>
    <ligand>
        <name>Mn(2+)</name>
        <dbReference type="ChEBI" id="CHEBI:29035"/>
    </ligand>
</feature>
<proteinExistence type="inferred from homology"/>
<evidence type="ECO:0000256" key="2">
    <source>
        <dbReference type="ARBA" id="ARBA00004689"/>
    </source>
</evidence>
<dbReference type="HAMAP" id="MF_01025">
    <property type="entry name" value="LeuA_type1"/>
    <property type="match status" value="1"/>
</dbReference>
<dbReference type="NCBIfam" id="NF002086">
    <property type="entry name" value="PRK00915.1-3"/>
    <property type="match status" value="1"/>
</dbReference>